<accession>A0A179IJH6</accession>
<comment type="caution">
    <text evidence="9">The sequence shown here is derived from an EMBL/GenBank/DDBJ whole genome shotgun (WGS) entry which is preliminary data.</text>
</comment>
<evidence type="ECO:0000313" key="10">
    <source>
        <dbReference type="Proteomes" id="UP000243081"/>
    </source>
</evidence>
<evidence type="ECO:0000256" key="7">
    <source>
        <dbReference type="SAM" id="MobiDB-lite"/>
    </source>
</evidence>
<keyword evidence="10" id="KW-1185">Reference proteome</keyword>
<evidence type="ECO:0000256" key="6">
    <source>
        <dbReference type="ARBA" id="ARBA00022833"/>
    </source>
</evidence>
<sequence>MKVSFLKLNQSRRASLVSIAEGRPSVETSVSMGVASSSLRPPIPGAYDETALADIVNDPEEYLAQLQDEWLRKHHDALSQAQTVPVASGDEVDWRLYSPPPGLADAAKIFSEPLTDIIPQSISNVQERVEQQLQREKEEDAARKAVEEAEALEAAKNEGPYLPINMNGTEKGKNTDAASIGIKPDCDTESLLSRRSFVQEQVDKRRKFGFRKLFQRSYEKGESAAAGAAREAILQDLENRLSKANVESTAPDTQETLKKLRRNKTVRVPETQELVECVSCLEDFALKDVVKLVCHSYCDDCFVRLITAACANEQQWPPKCCLNQIPFRTILNHIPNDLKKTFESRRSEWEVPIAERVYCHVPECSVLIPSKNINLAKRVARCSQQHSTCTICRRPAHGKNECPEDQEMNMTNILAEEEGWKRCSQCRALVEHREACQHMTCRCGYQFCYVCCRRWCTCSCTMAQLNELKAAAGVRRNERRRREQEESEELRQILAQIEEFERREADIEEPHRIAMQKERARGEILRRQTVEVKFQQLARILDSLHETQESIIDWQQEADAKDLAIDAKTKEGALEEEQETELSKINEKIATRAADMEAKLDAEFAVRTAKEHKIENNYEEQLKEYWADKDGAEGEIESAMLSLRQRMDQGYQLWQEWKKGELDTYRTKLQDELTIRKELMYSAKHRLKGRYEDIEAELARRIFAERRWMTEVFAERKVLLAAAEAAEMVGDADSLFGIDLDASRPGTPSNIGTAD</sequence>
<evidence type="ECO:0000256" key="4">
    <source>
        <dbReference type="ARBA" id="ARBA00022771"/>
    </source>
</evidence>
<dbReference type="Gene3D" id="1.20.120.1750">
    <property type="match status" value="1"/>
</dbReference>
<dbReference type="GO" id="GO:0008270">
    <property type="term" value="F:zinc ion binding"/>
    <property type="evidence" value="ECO:0007669"/>
    <property type="project" value="UniProtKB-KW"/>
</dbReference>
<evidence type="ECO:0000259" key="8">
    <source>
        <dbReference type="PROSITE" id="PS51873"/>
    </source>
</evidence>
<gene>
    <name evidence="9" type="ORF">LLEC1_06183</name>
</gene>
<evidence type="ECO:0000313" key="9">
    <source>
        <dbReference type="EMBL" id="OAR02423.1"/>
    </source>
</evidence>
<dbReference type="InterPro" id="IPR031127">
    <property type="entry name" value="E3_UB_ligase_RBR"/>
</dbReference>
<keyword evidence="1" id="KW-0808">Transferase</keyword>
<keyword evidence="2" id="KW-0479">Metal-binding</keyword>
<dbReference type="CDD" id="cd22584">
    <property type="entry name" value="Rcat_RBR_unk"/>
    <property type="match status" value="1"/>
</dbReference>
<dbReference type="SUPFAM" id="SSF57850">
    <property type="entry name" value="RING/U-box"/>
    <property type="match status" value="1"/>
</dbReference>
<dbReference type="GO" id="GO:0016567">
    <property type="term" value="P:protein ubiquitination"/>
    <property type="evidence" value="ECO:0007669"/>
    <property type="project" value="InterPro"/>
</dbReference>
<keyword evidence="6" id="KW-0862">Zinc</keyword>
<evidence type="ECO:0000256" key="5">
    <source>
        <dbReference type="ARBA" id="ARBA00022786"/>
    </source>
</evidence>
<proteinExistence type="predicted"/>
<name>A0A179IJH6_CORDF</name>
<keyword evidence="3" id="KW-0677">Repeat</keyword>
<dbReference type="OrthoDB" id="9977870at2759"/>
<dbReference type="PANTHER" id="PTHR11685">
    <property type="entry name" value="RBR FAMILY RING FINGER AND IBR DOMAIN-CONTAINING"/>
    <property type="match status" value="1"/>
</dbReference>
<keyword evidence="5" id="KW-0833">Ubl conjugation pathway</keyword>
<evidence type="ECO:0000256" key="2">
    <source>
        <dbReference type="ARBA" id="ARBA00022723"/>
    </source>
</evidence>
<dbReference type="InterPro" id="IPR044066">
    <property type="entry name" value="TRIAD_supradom"/>
</dbReference>
<feature type="region of interest" description="Disordered" evidence="7">
    <location>
        <begin position="157"/>
        <end position="184"/>
    </location>
</feature>
<evidence type="ECO:0000256" key="1">
    <source>
        <dbReference type="ARBA" id="ARBA00022679"/>
    </source>
</evidence>
<reference evidence="9 10" key="1">
    <citation type="submission" date="2016-03" db="EMBL/GenBank/DDBJ databases">
        <title>Fine-scale spatial genetic structure of a fungal parasite of coffee scale insects.</title>
        <authorList>
            <person name="Jackson D."/>
            <person name="Zemenick K.A."/>
            <person name="Malloure B."/>
            <person name="Quandt C.A."/>
            <person name="James T.Y."/>
        </authorList>
    </citation>
    <scope>NUCLEOTIDE SEQUENCE [LARGE SCALE GENOMIC DNA]</scope>
    <source>
        <strain evidence="9 10">UM487</strain>
    </source>
</reference>
<keyword evidence="4" id="KW-0863">Zinc-finger</keyword>
<evidence type="ECO:0000256" key="3">
    <source>
        <dbReference type="ARBA" id="ARBA00022737"/>
    </source>
</evidence>
<dbReference type="EMBL" id="LUKN01000694">
    <property type="protein sequence ID" value="OAR02423.1"/>
    <property type="molecule type" value="Genomic_DNA"/>
</dbReference>
<dbReference type="Proteomes" id="UP000243081">
    <property type="component" value="Unassembled WGS sequence"/>
</dbReference>
<dbReference type="AlphaFoldDB" id="A0A179IJH6"/>
<dbReference type="PROSITE" id="PS51873">
    <property type="entry name" value="TRIAD"/>
    <property type="match status" value="1"/>
</dbReference>
<dbReference type="OMA" id="CCLNQIP"/>
<dbReference type="GO" id="GO:0004842">
    <property type="term" value="F:ubiquitin-protein transferase activity"/>
    <property type="evidence" value="ECO:0007669"/>
    <property type="project" value="InterPro"/>
</dbReference>
<feature type="domain" description="RING-type" evidence="8">
    <location>
        <begin position="273"/>
        <end position="464"/>
    </location>
</feature>
<organism evidence="9 10">
    <name type="scientific">Cordyceps confragosa</name>
    <name type="common">Lecanicillium lecanii</name>
    <dbReference type="NCBI Taxonomy" id="2714763"/>
    <lineage>
        <taxon>Eukaryota</taxon>
        <taxon>Fungi</taxon>
        <taxon>Dikarya</taxon>
        <taxon>Ascomycota</taxon>
        <taxon>Pezizomycotina</taxon>
        <taxon>Sordariomycetes</taxon>
        <taxon>Hypocreomycetidae</taxon>
        <taxon>Hypocreales</taxon>
        <taxon>Cordycipitaceae</taxon>
        <taxon>Akanthomyces</taxon>
    </lineage>
</organism>
<protein>
    <recommendedName>
        <fullName evidence="8">RING-type domain-containing protein</fullName>
    </recommendedName>
</protein>